<evidence type="ECO:0000313" key="2">
    <source>
        <dbReference type="EMBL" id="OQU79852.1"/>
    </source>
</evidence>
<evidence type="ECO:0000313" key="3">
    <source>
        <dbReference type="Proteomes" id="UP000000768"/>
    </source>
</evidence>
<dbReference type="EMBL" id="CM000766">
    <property type="protein sequence ID" value="OQU79852.1"/>
    <property type="molecule type" value="Genomic_DNA"/>
</dbReference>
<dbReference type="AlphaFoldDB" id="A0A1Z5R7U6"/>
<organism evidence="2 3">
    <name type="scientific">Sorghum bicolor</name>
    <name type="common">Sorghum</name>
    <name type="synonym">Sorghum vulgare</name>
    <dbReference type="NCBI Taxonomy" id="4558"/>
    <lineage>
        <taxon>Eukaryota</taxon>
        <taxon>Viridiplantae</taxon>
        <taxon>Streptophyta</taxon>
        <taxon>Embryophyta</taxon>
        <taxon>Tracheophyta</taxon>
        <taxon>Spermatophyta</taxon>
        <taxon>Magnoliopsida</taxon>
        <taxon>Liliopsida</taxon>
        <taxon>Poales</taxon>
        <taxon>Poaceae</taxon>
        <taxon>PACMAD clade</taxon>
        <taxon>Panicoideae</taxon>
        <taxon>Andropogonodae</taxon>
        <taxon>Andropogoneae</taxon>
        <taxon>Sorghinae</taxon>
        <taxon>Sorghum</taxon>
    </lineage>
</organism>
<keyword evidence="3" id="KW-1185">Reference proteome</keyword>
<proteinExistence type="predicted"/>
<keyword evidence="1" id="KW-1133">Transmembrane helix</keyword>
<protein>
    <submittedName>
        <fullName evidence="2">Uncharacterized protein</fullName>
    </submittedName>
</protein>
<reference evidence="2 3" key="1">
    <citation type="journal article" date="2009" name="Nature">
        <title>The Sorghum bicolor genome and the diversification of grasses.</title>
        <authorList>
            <person name="Paterson A.H."/>
            <person name="Bowers J.E."/>
            <person name="Bruggmann R."/>
            <person name="Dubchak I."/>
            <person name="Grimwood J."/>
            <person name="Gundlach H."/>
            <person name="Haberer G."/>
            <person name="Hellsten U."/>
            <person name="Mitros T."/>
            <person name="Poliakov A."/>
            <person name="Schmutz J."/>
            <person name="Spannagl M."/>
            <person name="Tang H."/>
            <person name="Wang X."/>
            <person name="Wicker T."/>
            <person name="Bharti A.K."/>
            <person name="Chapman J."/>
            <person name="Feltus F.A."/>
            <person name="Gowik U."/>
            <person name="Grigoriev I.V."/>
            <person name="Lyons E."/>
            <person name="Maher C.A."/>
            <person name="Martis M."/>
            <person name="Narechania A."/>
            <person name="Otillar R.P."/>
            <person name="Penning B.W."/>
            <person name="Salamov A.A."/>
            <person name="Wang Y."/>
            <person name="Zhang L."/>
            <person name="Carpita N.C."/>
            <person name="Freeling M."/>
            <person name="Gingle A.R."/>
            <person name="Hash C.T."/>
            <person name="Keller B."/>
            <person name="Klein P."/>
            <person name="Kresovich S."/>
            <person name="McCann M.C."/>
            <person name="Ming R."/>
            <person name="Peterson D.G."/>
            <person name="Mehboob-ur-Rahman"/>
            <person name="Ware D."/>
            <person name="Westhoff P."/>
            <person name="Mayer K.F."/>
            <person name="Messing J."/>
            <person name="Rokhsar D.S."/>
        </authorList>
    </citation>
    <scope>NUCLEOTIDE SEQUENCE [LARGE SCALE GENOMIC DNA]</scope>
    <source>
        <strain evidence="3">cv. BTx623</strain>
    </source>
</reference>
<feature type="transmembrane region" description="Helical" evidence="1">
    <location>
        <begin position="91"/>
        <end position="113"/>
    </location>
</feature>
<sequence length="124" mass="14062">MTKKHKGIPRQLVYGLYLERHGPLRHIFFRPIWNHTTYHPQSLTSHSLLIVSCILPTTSVCVATMTRQGLMESLCKRVKEKSRGSCHRKALTIASSFPILMVVALSTKFSSFFDATFSITPPFP</sequence>
<dbReference type="Gramene" id="OQU79852">
    <property type="protein sequence ID" value="OQU79852"/>
    <property type="gene ID" value="SORBI_3007G034650"/>
</dbReference>
<evidence type="ECO:0000256" key="1">
    <source>
        <dbReference type="SAM" id="Phobius"/>
    </source>
</evidence>
<name>A0A1Z5R7U6_SORBI</name>
<accession>A0A1Z5R7U6</accession>
<reference evidence="3" key="2">
    <citation type="journal article" date="2018" name="Plant J.">
        <title>The Sorghum bicolor reference genome: improved assembly, gene annotations, a transcriptome atlas, and signatures of genome organization.</title>
        <authorList>
            <person name="McCormick R.F."/>
            <person name="Truong S.K."/>
            <person name="Sreedasyam A."/>
            <person name="Jenkins J."/>
            <person name="Shu S."/>
            <person name="Sims D."/>
            <person name="Kennedy M."/>
            <person name="Amirebrahimi M."/>
            <person name="Weers B.D."/>
            <person name="McKinley B."/>
            <person name="Mattison A."/>
            <person name="Morishige D.T."/>
            <person name="Grimwood J."/>
            <person name="Schmutz J."/>
            <person name="Mullet J.E."/>
        </authorList>
    </citation>
    <scope>NUCLEOTIDE SEQUENCE [LARGE SCALE GENOMIC DNA]</scope>
    <source>
        <strain evidence="3">cv. BTx623</strain>
    </source>
</reference>
<dbReference type="InParanoid" id="A0A1Z5R7U6"/>
<gene>
    <name evidence="2" type="ORF">SORBI_3007G034650</name>
</gene>
<dbReference type="Proteomes" id="UP000000768">
    <property type="component" value="Chromosome 7"/>
</dbReference>
<keyword evidence="1" id="KW-0472">Membrane</keyword>
<keyword evidence="1" id="KW-0812">Transmembrane</keyword>